<protein>
    <submittedName>
        <fullName evidence="1">Uncharacterized protein</fullName>
    </submittedName>
</protein>
<accession>A0ACC1PFL0</accession>
<dbReference type="EMBL" id="JANSHE010002467">
    <property type="protein sequence ID" value="KAJ2991687.1"/>
    <property type="molecule type" value="Genomic_DNA"/>
</dbReference>
<name>A0ACC1PFL0_9APHY</name>
<organism evidence="1 2">
    <name type="scientific">Trametes sanguinea</name>
    <dbReference type="NCBI Taxonomy" id="158606"/>
    <lineage>
        <taxon>Eukaryota</taxon>
        <taxon>Fungi</taxon>
        <taxon>Dikarya</taxon>
        <taxon>Basidiomycota</taxon>
        <taxon>Agaricomycotina</taxon>
        <taxon>Agaricomycetes</taxon>
        <taxon>Polyporales</taxon>
        <taxon>Polyporaceae</taxon>
        <taxon>Trametes</taxon>
    </lineage>
</organism>
<keyword evidence="2" id="KW-1185">Reference proteome</keyword>
<gene>
    <name evidence="1" type="ORF">NUW54_g8125</name>
</gene>
<proteinExistence type="predicted"/>
<comment type="caution">
    <text evidence="1">The sequence shown here is derived from an EMBL/GenBank/DDBJ whole genome shotgun (WGS) entry which is preliminary data.</text>
</comment>
<reference evidence="1" key="1">
    <citation type="submission" date="2022-08" db="EMBL/GenBank/DDBJ databases">
        <title>Genome Sequence of Pycnoporus sanguineus.</title>
        <authorList>
            <person name="Buettner E."/>
        </authorList>
    </citation>
    <scope>NUCLEOTIDE SEQUENCE</scope>
    <source>
        <strain evidence="1">CG-C14</strain>
    </source>
</reference>
<sequence length="87" mass="9456">MSDAELAMLILSGIRLRLWLPFDKVNEPESNFDRSPRSRAKDRTIDEQASALAAMATELEALKPQLASVQPGPSSARHWPGAAAAAR</sequence>
<dbReference type="Proteomes" id="UP001144978">
    <property type="component" value="Unassembled WGS sequence"/>
</dbReference>
<evidence type="ECO:0000313" key="2">
    <source>
        <dbReference type="Proteomes" id="UP001144978"/>
    </source>
</evidence>
<evidence type="ECO:0000313" key="1">
    <source>
        <dbReference type="EMBL" id="KAJ2991687.1"/>
    </source>
</evidence>